<proteinExistence type="predicted"/>
<accession>A0AAD8SPL8</accession>
<dbReference type="EMBL" id="JAUUTY010000003">
    <property type="protein sequence ID" value="KAK1662128.1"/>
    <property type="molecule type" value="Genomic_DNA"/>
</dbReference>
<organism evidence="2 3">
    <name type="scientific">Lolium multiflorum</name>
    <name type="common">Italian ryegrass</name>
    <name type="synonym">Lolium perenne subsp. multiflorum</name>
    <dbReference type="NCBI Taxonomy" id="4521"/>
    <lineage>
        <taxon>Eukaryota</taxon>
        <taxon>Viridiplantae</taxon>
        <taxon>Streptophyta</taxon>
        <taxon>Embryophyta</taxon>
        <taxon>Tracheophyta</taxon>
        <taxon>Spermatophyta</taxon>
        <taxon>Magnoliopsida</taxon>
        <taxon>Liliopsida</taxon>
        <taxon>Poales</taxon>
        <taxon>Poaceae</taxon>
        <taxon>BOP clade</taxon>
        <taxon>Pooideae</taxon>
        <taxon>Poodae</taxon>
        <taxon>Poeae</taxon>
        <taxon>Poeae Chloroplast Group 2 (Poeae type)</taxon>
        <taxon>Loliodinae</taxon>
        <taxon>Loliinae</taxon>
        <taxon>Lolium</taxon>
    </lineage>
</organism>
<name>A0AAD8SPL8_LOLMU</name>
<sequence>MANPRYNRLVFDLLVDVTCHVPRELRPIHSSVEVYAFASGFHLVLVTVYDVHSRRCDFDSQAAGRDCGYPYQTPPPLLPSGVGQLDRRGRRDQGDAVGLLAGARVHIHARGSVELARPGRAVWPKASQGAARRRGVSGHQDAPGTERLRARRSARSVSS</sequence>
<evidence type="ECO:0000256" key="1">
    <source>
        <dbReference type="SAM" id="MobiDB-lite"/>
    </source>
</evidence>
<keyword evidence="3" id="KW-1185">Reference proteome</keyword>
<protein>
    <submittedName>
        <fullName evidence="2">Uncharacterized protein</fullName>
    </submittedName>
</protein>
<dbReference type="AlphaFoldDB" id="A0AAD8SPL8"/>
<reference evidence="2" key="1">
    <citation type="submission" date="2023-07" db="EMBL/GenBank/DDBJ databases">
        <title>A chromosome-level genome assembly of Lolium multiflorum.</title>
        <authorList>
            <person name="Chen Y."/>
            <person name="Copetti D."/>
            <person name="Kolliker R."/>
            <person name="Studer B."/>
        </authorList>
    </citation>
    <scope>NUCLEOTIDE SEQUENCE</scope>
    <source>
        <strain evidence="2">02402/16</strain>
        <tissue evidence="2">Leaf</tissue>
    </source>
</reference>
<comment type="caution">
    <text evidence="2">The sequence shown here is derived from an EMBL/GenBank/DDBJ whole genome shotgun (WGS) entry which is preliminary data.</text>
</comment>
<feature type="compositionally biased region" description="Basic residues" evidence="1">
    <location>
        <begin position="149"/>
        <end position="159"/>
    </location>
</feature>
<evidence type="ECO:0000313" key="2">
    <source>
        <dbReference type="EMBL" id="KAK1662128.1"/>
    </source>
</evidence>
<evidence type="ECO:0000313" key="3">
    <source>
        <dbReference type="Proteomes" id="UP001231189"/>
    </source>
</evidence>
<dbReference type="Proteomes" id="UP001231189">
    <property type="component" value="Unassembled WGS sequence"/>
</dbReference>
<gene>
    <name evidence="2" type="ORF">QYE76_050287</name>
</gene>
<feature type="region of interest" description="Disordered" evidence="1">
    <location>
        <begin position="120"/>
        <end position="159"/>
    </location>
</feature>